<dbReference type="GO" id="GO:0030288">
    <property type="term" value="C:outer membrane-bounded periplasmic space"/>
    <property type="evidence" value="ECO:0007669"/>
    <property type="project" value="TreeGrafter"/>
</dbReference>
<dbReference type="EMBL" id="JABJXA010000001">
    <property type="protein sequence ID" value="MBB1257231.1"/>
    <property type="molecule type" value="Genomic_DNA"/>
</dbReference>
<comment type="caution">
    <text evidence="4">The sequence shown here is derived from an EMBL/GenBank/DDBJ whole genome shotgun (WGS) entry which is preliminary data.</text>
</comment>
<sequence>MKRTTATAVSVVLGSCLLAACGTDGGGGSDGGGSVTLVTHQSFEVSKDVLDAFTEKSGVKVRVLRADDAGAAVNQAILSKGNPQGDVFFGVDNALLSKALDAGIFTPHKAEGLSEIPRQLQLDAEKNRVTPIDHGDVCVNYDRAYFERKKLAPPKTLDDLVKPEYKDMLVVQNAATSSPGLAFLLASVGAYGEDGWQDYWKKLKANGVAMVDGWEQAYNDRFTGSASGRAKGDRPLVVSYASSPPAEVHYGEDKKPAKAPTGVSTGTCFRQIEFAGLLEGAKNPEGGKALLDFLAGEEFQKDLPLNMWVHPARADVELPEVFTRYGAEIEKPHAVAPEDIEANREQWVKQWASLMR</sequence>
<dbReference type="GO" id="GO:0030975">
    <property type="term" value="F:thiamine binding"/>
    <property type="evidence" value="ECO:0007669"/>
    <property type="project" value="InterPro"/>
</dbReference>
<dbReference type="PROSITE" id="PS51257">
    <property type="entry name" value="PROKAR_LIPOPROTEIN"/>
    <property type="match status" value="1"/>
</dbReference>
<dbReference type="RefSeq" id="WP_143647413.1">
    <property type="nucleotide sequence ID" value="NZ_JABJXA010000001.1"/>
</dbReference>
<dbReference type="CDD" id="cd13545">
    <property type="entry name" value="PBP2_TbpA"/>
    <property type="match status" value="1"/>
</dbReference>
<dbReference type="GO" id="GO:0015888">
    <property type="term" value="P:thiamine transport"/>
    <property type="evidence" value="ECO:0007669"/>
    <property type="project" value="InterPro"/>
</dbReference>
<reference evidence="3" key="3">
    <citation type="journal article" name="Syst. Appl. Microbiol.">
        <title>Streptomyces alkaliterrae sp. nov., isolated from an alkaline soil, and emended descriptions of Streptomyces alkaliphilus, Streptomyces calidiresistens and Streptomyces durbertensis.</title>
        <authorList>
            <person name="Swiecimska M."/>
            <person name="Golinska P."/>
            <person name="Nouioui I."/>
            <person name="Wypij M."/>
            <person name="Rai M."/>
            <person name="Sangal V."/>
            <person name="Goodfellow M."/>
        </authorList>
    </citation>
    <scope>NUCLEOTIDE SEQUENCE</scope>
    <source>
        <strain evidence="3">OF8</strain>
    </source>
</reference>
<evidence type="ECO:0000313" key="5">
    <source>
        <dbReference type="Proteomes" id="UP000320857"/>
    </source>
</evidence>
<evidence type="ECO:0000256" key="2">
    <source>
        <dbReference type="SAM" id="SignalP"/>
    </source>
</evidence>
<keyword evidence="1 2" id="KW-0732">Signal</keyword>
<evidence type="ECO:0000313" key="4">
    <source>
        <dbReference type="EMBL" id="MQS01946.1"/>
    </source>
</evidence>
<dbReference type="OrthoDB" id="5412681at2"/>
<evidence type="ECO:0000313" key="6">
    <source>
        <dbReference type="Proteomes" id="UP000517765"/>
    </source>
</evidence>
<feature type="signal peptide" evidence="2">
    <location>
        <begin position="1"/>
        <end position="19"/>
    </location>
</feature>
<protein>
    <submittedName>
        <fullName evidence="4">Thiamine ABC transporter substrate-binding protein</fullName>
    </submittedName>
</protein>
<organism evidence="4 5">
    <name type="scientific">Streptomyces alkaliterrae</name>
    <dbReference type="NCBI Taxonomy" id="2213162"/>
    <lineage>
        <taxon>Bacteria</taxon>
        <taxon>Bacillati</taxon>
        <taxon>Actinomycetota</taxon>
        <taxon>Actinomycetes</taxon>
        <taxon>Kitasatosporales</taxon>
        <taxon>Streptomycetaceae</taxon>
        <taxon>Streptomyces</taxon>
    </lineage>
</organism>
<dbReference type="Pfam" id="PF13343">
    <property type="entry name" value="SBP_bac_6"/>
    <property type="match status" value="1"/>
</dbReference>
<dbReference type="Proteomes" id="UP000320857">
    <property type="component" value="Unassembled WGS sequence"/>
</dbReference>
<reference evidence="6" key="2">
    <citation type="submission" date="2020-05" db="EMBL/GenBank/DDBJ databases">
        <title>Classification of alakaliphilic streptomycetes isolated from an alkaline soil next to Lonar Crater, India and a proposal for the recognition of Streptomyces alkaliterrae sp. nov.</title>
        <authorList>
            <person name="Golinska P."/>
        </authorList>
    </citation>
    <scope>NUCLEOTIDE SEQUENCE [LARGE SCALE GENOMIC DNA]</scope>
    <source>
        <strain evidence="6">OF8</strain>
    </source>
</reference>
<reference evidence="4 5" key="1">
    <citation type="submission" date="2019-10" db="EMBL/GenBank/DDBJ databases">
        <title>Streptomyces sp. nov., a novel actinobacterium isolated from alkaline environment.</title>
        <authorList>
            <person name="Golinska P."/>
        </authorList>
    </citation>
    <scope>NUCLEOTIDE SEQUENCE [LARGE SCALE GENOMIC DNA]</scope>
    <source>
        <strain evidence="4 5">OF1</strain>
    </source>
</reference>
<dbReference type="Gene3D" id="3.40.190.10">
    <property type="entry name" value="Periplasmic binding protein-like II"/>
    <property type="match status" value="2"/>
</dbReference>
<dbReference type="PANTHER" id="PTHR30006:SF2">
    <property type="entry name" value="ABC TRANSPORTER SUBSTRATE-BINDING PROTEIN"/>
    <property type="match status" value="1"/>
</dbReference>
<dbReference type="Proteomes" id="UP000517765">
    <property type="component" value="Unassembled WGS sequence"/>
</dbReference>
<dbReference type="EMBL" id="VJYK02000064">
    <property type="protein sequence ID" value="MQS01946.1"/>
    <property type="molecule type" value="Genomic_DNA"/>
</dbReference>
<dbReference type="GO" id="GO:0030976">
    <property type="term" value="F:thiamine pyrophosphate binding"/>
    <property type="evidence" value="ECO:0007669"/>
    <property type="project" value="TreeGrafter"/>
</dbReference>
<dbReference type="AlphaFoldDB" id="A0A5P0YNQ6"/>
<dbReference type="PANTHER" id="PTHR30006">
    <property type="entry name" value="THIAMINE-BINDING PERIPLASMIC PROTEIN-RELATED"/>
    <property type="match status" value="1"/>
</dbReference>
<keyword evidence="5" id="KW-1185">Reference proteome</keyword>
<name>A0A5P0YNQ6_9ACTN</name>
<dbReference type="SUPFAM" id="SSF53850">
    <property type="entry name" value="Periplasmic binding protein-like II"/>
    <property type="match status" value="1"/>
</dbReference>
<gene>
    <name evidence="4" type="ORF">FNX44_008685</name>
    <name evidence="3" type="ORF">H3147_00070</name>
</gene>
<accession>A0A5P0YNQ6</accession>
<evidence type="ECO:0000313" key="3">
    <source>
        <dbReference type="EMBL" id="MBB1257231.1"/>
    </source>
</evidence>
<dbReference type="NCBIfam" id="TIGR01254">
    <property type="entry name" value="sfuA"/>
    <property type="match status" value="1"/>
</dbReference>
<proteinExistence type="predicted"/>
<feature type="chain" id="PRO_5036372204" evidence="2">
    <location>
        <begin position="20"/>
        <end position="356"/>
    </location>
</feature>
<evidence type="ECO:0000256" key="1">
    <source>
        <dbReference type="ARBA" id="ARBA00022729"/>
    </source>
</evidence>
<dbReference type="InterPro" id="IPR005948">
    <property type="entry name" value="ThiB-like"/>
</dbReference>